<name>A0A7W5GBB2_9BACL</name>
<proteinExistence type="predicted"/>
<dbReference type="Proteomes" id="UP000518605">
    <property type="component" value="Unassembled WGS sequence"/>
</dbReference>
<gene>
    <name evidence="2" type="ORF">FHS16_003250</name>
</gene>
<evidence type="ECO:0000256" key="1">
    <source>
        <dbReference type="SAM" id="SignalP"/>
    </source>
</evidence>
<organism evidence="2 3">
    <name type="scientific">Paenibacillus endophyticus</name>
    <dbReference type="NCBI Taxonomy" id="1294268"/>
    <lineage>
        <taxon>Bacteria</taxon>
        <taxon>Bacillati</taxon>
        <taxon>Bacillota</taxon>
        <taxon>Bacilli</taxon>
        <taxon>Bacillales</taxon>
        <taxon>Paenibacillaceae</taxon>
        <taxon>Paenibacillus</taxon>
    </lineage>
</organism>
<keyword evidence="1" id="KW-0732">Signal</keyword>
<feature type="signal peptide" evidence="1">
    <location>
        <begin position="1"/>
        <end position="26"/>
    </location>
</feature>
<evidence type="ECO:0000313" key="3">
    <source>
        <dbReference type="Proteomes" id="UP000518605"/>
    </source>
</evidence>
<comment type="caution">
    <text evidence="2">The sequence shown here is derived from an EMBL/GenBank/DDBJ whole genome shotgun (WGS) entry which is preliminary data.</text>
</comment>
<evidence type="ECO:0000313" key="2">
    <source>
        <dbReference type="EMBL" id="MBB3153188.1"/>
    </source>
</evidence>
<dbReference type="EMBL" id="JACHXW010000009">
    <property type="protein sequence ID" value="MBB3153188.1"/>
    <property type="molecule type" value="Genomic_DNA"/>
</dbReference>
<protein>
    <submittedName>
        <fullName evidence="2">Uncharacterized protein</fullName>
    </submittedName>
</protein>
<reference evidence="2 3" key="1">
    <citation type="submission" date="2020-08" db="EMBL/GenBank/DDBJ databases">
        <title>Genomic Encyclopedia of Type Strains, Phase III (KMG-III): the genomes of soil and plant-associated and newly described type strains.</title>
        <authorList>
            <person name="Whitman W."/>
        </authorList>
    </citation>
    <scope>NUCLEOTIDE SEQUENCE [LARGE SCALE GENOMIC DNA]</scope>
    <source>
        <strain evidence="2 3">CECT 8234</strain>
    </source>
</reference>
<accession>A0A7W5GBB2</accession>
<dbReference type="AlphaFoldDB" id="A0A7W5GBB2"/>
<sequence>MRTVPRLSVFWLAVMLLFASPSAISAASFEFSVTAKTAFDKMRGAADKSTAAKLSAQYSELQRTQKLLIDWDTRIDKLHYQNEEAMLATRKVIKEIDADKLLKLESAIEQAKKKYVPLFQLYDSLNQQLNIAKSFKDKLSVSILKPQVETTKAAVQLAKLDIRSKEAALKSAKSNTAGTIKKLRNQLSGIDPLKVKIKAAKSTISTVKKQFSTEISLLNQAVKKGDAAGTSNSLARMLAYIKQINEQKQKTYSYEQQTMEIIAKVDAQILSLKK</sequence>
<keyword evidence="3" id="KW-1185">Reference proteome</keyword>
<dbReference type="RefSeq" id="WP_183564303.1">
    <property type="nucleotide sequence ID" value="NZ_CBCSLB010000033.1"/>
</dbReference>
<feature type="chain" id="PRO_5031113629" evidence="1">
    <location>
        <begin position="27"/>
        <end position="274"/>
    </location>
</feature>